<proteinExistence type="predicted"/>
<reference evidence="1 2" key="1">
    <citation type="submission" date="2019-02" db="EMBL/GenBank/DDBJ databases">
        <title>Deep-cultivation of Planctomycetes and their phenomic and genomic characterization uncovers novel biology.</title>
        <authorList>
            <person name="Wiegand S."/>
            <person name="Jogler M."/>
            <person name="Boedeker C."/>
            <person name="Pinto D."/>
            <person name="Vollmers J."/>
            <person name="Rivas-Marin E."/>
            <person name="Kohn T."/>
            <person name="Peeters S.H."/>
            <person name="Heuer A."/>
            <person name="Rast P."/>
            <person name="Oberbeckmann S."/>
            <person name="Bunk B."/>
            <person name="Jeske O."/>
            <person name="Meyerdierks A."/>
            <person name="Storesund J.E."/>
            <person name="Kallscheuer N."/>
            <person name="Luecker S."/>
            <person name="Lage O.M."/>
            <person name="Pohl T."/>
            <person name="Merkel B.J."/>
            <person name="Hornburger P."/>
            <person name="Mueller R.-W."/>
            <person name="Bruemmer F."/>
            <person name="Labrenz M."/>
            <person name="Spormann A.M."/>
            <person name="Op Den Camp H."/>
            <person name="Overmann J."/>
            <person name="Amann R."/>
            <person name="Jetten M.S.M."/>
            <person name="Mascher T."/>
            <person name="Medema M.H."/>
            <person name="Devos D.P."/>
            <person name="Kaster A.-K."/>
            <person name="Ovreas L."/>
            <person name="Rohde M."/>
            <person name="Galperin M.Y."/>
            <person name="Jogler C."/>
        </authorList>
    </citation>
    <scope>NUCLEOTIDE SEQUENCE [LARGE SCALE GENOMIC DNA]</scope>
    <source>
        <strain evidence="1 2">Pla108</strain>
    </source>
</reference>
<sequence length="38" mass="4227">MGQTAICPGDRLAARLDDRLRSRMLIVKCIRSNLAALK</sequence>
<name>A0A5C6A3C2_9BACT</name>
<keyword evidence="2" id="KW-1185">Reference proteome</keyword>
<organism evidence="1 2">
    <name type="scientific">Botrimarina colliarenosi</name>
    <dbReference type="NCBI Taxonomy" id="2528001"/>
    <lineage>
        <taxon>Bacteria</taxon>
        <taxon>Pseudomonadati</taxon>
        <taxon>Planctomycetota</taxon>
        <taxon>Planctomycetia</taxon>
        <taxon>Pirellulales</taxon>
        <taxon>Lacipirellulaceae</taxon>
        <taxon>Botrimarina</taxon>
    </lineage>
</organism>
<dbReference type="EMBL" id="SJPR01000007">
    <property type="protein sequence ID" value="TWT94039.1"/>
    <property type="molecule type" value="Genomic_DNA"/>
</dbReference>
<gene>
    <name evidence="1" type="ORF">Pla108_37510</name>
</gene>
<dbReference type="AlphaFoldDB" id="A0A5C6A3C2"/>
<evidence type="ECO:0000313" key="2">
    <source>
        <dbReference type="Proteomes" id="UP000317421"/>
    </source>
</evidence>
<comment type="caution">
    <text evidence="1">The sequence shown here is derived from an EMBL/GenBank/DDBJ whole genome shotgun (WGS) entry which is preliminary data.</text>
</comment>
<evidence type="ECO:0000313" key="1">
    <source>
        <dbReference type="EMBL" id="TWT94039.1"/>
    </source>
</evidence>
<protein>
    <submittedName>
        <fullName evidence="1">Uncharacterized protein</fullName>
    </submittedName>
</protein>
<dbReference type="Proteomes" id="UP000317421">
    <property type="component" value="Unassembled WGS sequence"/>
</dbReference>
<accession>A0A5C6A3C2</accession>